<dbReference type="Proteomes" id="UP001153555">
    <property type="component" value="Unassembled WGS sequence"/>
</dbReference>
<proteinExistence type="predicted"/>
<evidence type="ECO:0000256" key="1">
    <source>
        <dbReference type="PROSITE-ProRule" id="PRU00047"/>
    </source>
</evidence>
<dbReference type="GO" id="GO:0003676">
    <property type="term" value="F:nucleic acid binding"/>
    <property type="evidence" value="ECO:0007669"/>
    <property type="project" value="InterPro"/>
</dbReference>
<dbReference type="GO" id="GO:0008270">
    <property type="term" value="F:zinc ion binding"/>
    <property type="evidence" value="ECO:0007669"/>
    <property type="project" value="UniProtKB-KW"/>
</dbReference>
<organism evidence="5 6">
    <name type="scientific">Striga hermonthica</name>
    <name type="common">Purple witchweed</name>
    <name type="synonym">Buchnera hermonthica</name>
    <dbReference type="NCBI Taxonomy" id="68872"/>
    <lineage>
        <taxon>Eukaryota</taxon>
        <taxon>Viridiplantae</taxon>
        <taxon>Streptophyta</taxon>
        <taxon>Embryophyta</taxon>
        <taxon>Tracheophyta</taxon>
        <taxon>Spermatophyta</taxon>
        <taxon>Magnoliopsida</taxon>
        <taxon>eudicotyledons</taxon>
        <taxon>Gunneridae</taxon>
        <taxon>Pentapetalae</taxon>
        <taxon>asterids</taxon>
        <taxon>lamiids</taxon>
        <taxon>Lamiales</taxon>
        <taxon>Orobanchaceae</taxon>
        <taxon>Buchnereae</taxon>
        <taxon>Striga</taxon>
    </lineage>
</organism>
<comment type="caution">
    <text evidence="5">The sequence shown here is derived from an EMBL/GenBank/DDBJ whole genome shotgun (WGS) entry which is preliminary data.</text>
</comment>
<keyword evidence="1" id="KW-0862">Zinc</keyword>
<dbReference type="InterPro" id="IPR025836">
    <property type="entry name" value="Zn_knuckle_CX2CX4HX4C"/>
</dbReference>
<feature type="compositionally biased region" description="Polar residues" evidence="3">
    <location>
        <begin position="276"/>
        <end position="296"/>
    </location>
</feature>
<dbReference type="PROSITE" id="PS50158">
    <property type="entry name" value="ZF_CCHC"/>
    <property type="match status" value="1"/>
</dbReference>
<sequence>DKLSDQLERFSLSENEAKFIDIAHTDITLSADECSRSLFGKIIGDRAASWIGVKRTMSNIWRLNQSMEIKELSPNYFQFIFQSKEDLLKVSAGIHWSFENQYLVLKEWRTGISSKHSCFNELNIWVQVTNVPLNWLSTEVGLKIGKAFKHVKNVVLANAGNHGGKIMKLLVTLDLEEPLPRVASIRLGEQAVKVGFKYEKLLNLCHYCGKIGHLDRTCSKRFANINSNSLKEGKNGDFMKAHDTQRWFEHHNSGSRGSPQPDFPVPNDQRSPPHAHSQQAETSQQIIPMPQSSPTKSVEKAQDSCTSATPVLTHQKSMTEASLQIVEAGKDMEVDARLLPEPSEFIVHNNLISSSTQNLKTWRRDRSKDGRLLRNPPTKKTKSYVNCISKKLGYADRIAIVDPIGLRGGLALFWDSSVVIFQVLCNDFYITVHFSLPSQSPQWGIFVYLSPCRTSRADQWNKLLQEKTLWGNCWFAIGDWNDICSNSEKSGGIPRSQNSLQPFHTFINLMGMEEIRLQGYPFTWCNNRSNSELVEEQIDKAFGSSDWLLHYPNSSVHNKLRSSSDHSALLFDMGLLGEKKHGRFHFDKRWIGKEGFEETVKKAWLTSVTGTPFLRLKEKIKLTRLALLKWSSTLQTQNQALIAELTQKLDKLNNDKAGVNWENWESTKMALNKAHLHEEIYWQQKSRQRWLKEGDANTRFFHAFTLQRRRLNAITRFVDPQGRIMTSQRAMEHHISDFYNNLFTSDGSRGGDSILHLIPQTSAIFFSRNTPLPLQHSICSTFNGITTHRSTRYLGLPLGIGKSKKEVFEYLLHS</sequence>
<dbReference type="Pfam" id="PF14392">
    <property type="entry name" value="zf-CCHC_4"/>
    <property type="match status" value="1"/>
</dbReference>
<reference evidence="5" key="1">
    <citation type="submission" date="2019-12" db="EMBL/GenBank/DDBJ databases">
        <authorList>
            <person name="Scholes J."/>
        </authorList>
    </citation>
    <scope>NUCLEOTIDE SEQUENCE</scope>
</reference>
<feature type="non-terminal residue" evidence="5">
    <location>
        <position position="1"/>
    </location>
</feature>
<feature type="non-terminal residue" evidence="5">
    <location>
        <position position="814"/>
    </location>
</feature>
<dbReference type="InterPro" id="IPR001878">
    <property type="entry name" value="Znf_CCHC"/>
</dbReference>
<dbReference type="AlphaFoldDB" id="A0A9N7N8F0"/>
<dbReference type="EMBL" id="CACSLK010024742">
    <property type="protein sequence ID" value="CAA0824294.1"/>
    <property type="molecule type" value="Genomic_DNA"/>
</dbReference>
<keyword evidence="2" id="KW-0175">Coiled coil</keyword>
<feature type="region of interest" description="Disordered" evidence="3">
    <location>
        <begin position="249"/>
        <end position="308"/>
    </location>
</feature>
<dbReference type="Gene3D" id="3.60.10.10">
    <property type="entry name" value="Endonuclease/exonuclease/phosphatase"/>
    <property type="match status" value="1"/>
</dbReference>
<gene>
    <name evidence="5" type="ORF">SHERM_21254</name>
</gene>
<protein>
    <recommendedName>
        <fullName evidence="4">CCHC-type domain-containing protein</fullName>
    </recommendedName>
</protein>
<dbReference type="PANTHER" id="PTHR31286">
    <property type="entry name" value="GLYCINE-RICH CELL WALL STRUCTURAL PROTEIN 1.8-LIKE"/>
    <property type="match status" value="1"/>
</dbReference>
<dbReference type="PANTHER" id="PTHR31286:SF178">
    <property type="entry name" value="DUF4283 DOMAIN-CONTAINING PROTEIN"/>
    <property type="match status" value="1"/>
</dbReference>
<evidence type="ECO:0000313" key="5">
    <source>
        <dbReference type="EMBL" id="CAA0824294.1"/>
    </source>
</evidence>
<feature type="domain" description="CCHC-type" evidence="4">
    <location>
        <begin position="205"/>
        <end position="220"/>
    </location>
</feature>
<evidence type="ECO:0000256" key="2">
    <source>
        <dbReference type="SAM" id="Coils"/>
    </source>
</evidence>
<feature type="coiled-coil region" evidence="2">
    <location>
        <begin position="635"/>
        <end position="662"/>
    </location>
</feature>
<dbReference type="InterPro" id="IPR036691">
    <property type="entry name" value="Endo/exonu/phosph_ase_sf"/>
</dbReference>
<evidence type="ECO:0000313" key="6">
    <source>
        <dbReference type="Proteomes" id="UP001153555"/>
    </source>
</evidence>
<evidence type="ECO:0000256" key="3">
    <source>
        <dbReference type="SAM" id="MobiDB-lite"/>
    </source>
</evidence>
<evidence type="ECO:0000259" key="4">
    <source>
        <dbReference type="PROSITE" id="PS50158"/>
    </source>
</evidence>
<keyword evidence="6" id="KW-1185">Reference proteome</keyword>
<dbReference type="InterPro" id="IPR040256">
    <property type="entry name" value="At4g02000-like"/>
</dbReference>
<keyword evidence="1" id="KW-0479">Metal-binding</keyword>
<name>A0A9N7N8F0_STRHE</name>
<accession>A0A9N7N8F0</accession>
<dbReference type="OrthoDB" id="512555at2759"/>
<dbReference type="InterPro" id="IPR025558">
    <property type="entry name" value="DUF4283"/>
</dbReference>
<keyword evidence="1" id="KW-0863">Zinc-finger</keyword>
<dbReference type="SUPFAM" id="SSF56219">
    <property type="entry name" value="DNase I-like"/>
    <property type="match status" value="1"/>
</dbReference>
<dbReference type="Pfam" id="PF14111">
    <property type="entry name" value="DUF4283"/>
    <property type="match status" value="1"/>
</dbReference>